<dbReference type="PANTHER" id="PTHR40619">
    <property type="entry name" value="FUNGAL STAND N-TERMINAL GOODBYE DOMAIN-CONTAINING PROTEIN"/>
    <property type="match status" value="1"/>
</dbReference>
<sequence>MTFPNSSIPRLGHQPLTVDFIDNRLPKYHPAFVNPPVRYDSMSGKYVPISQTVAQSPNNGALAPLPYGNAPITRPIWTDIKAMQFWNSIFPDSMASFRARKEPKGRSETVYDIRKKDDWDAIYDTLDAARGSYEKAGGSVGWLRKVRRKAADKITPVAEAARIASRIAPNDPYATPVLVGTQAVRTAARVRKEVLQGFDGLTSIFSDVELFLGTFPKDENILSASMDLTVATLDAVEQAIGFFIRNEFWQGGKAILMGGDYEAGLLQSLSTIKEKSRSLMEEATKSHIHESHMYSQETQRIQRQIWEEQRENNQRLTDGINSINYLLTDHLLQKEADLRRREAEVEASRQELMYLKVRNVELEQFRLTPPPPPLVIEWYINQEALRRILDILDLDLTDAAFVTDKKAQIPAKQRSQAEQIVNALLFRNWVVFPRSAKLLVQWDRQLPKTVAGASPLSIFCSTLAHALRAKEQFVSALWFCSLHIDASEPGALIGARPMLASLIDQLLRQHAFDTRPLHNEINLTALQAGSLDEQIKLLGWLVRRLPETTTLVCIIDGVVLFERPEFEDEALRVFSSLLALAADESLPAAVKVLFTSTPGTDTVRAAFEEENLILNVDGLPRLGWVPNDERLARELEGY</sequence>
<organism evidence="1 2">
    <name type="scientific">Neofusicoccum ribis</name>
    <dbReference type="NCBI Taxonomy" id="45134"/>
    <lineage>
        <taxon>Eukaryota</taxon>
        <taxon>Fungi</taxon>
        <taxon>Dikarya</taxon>
        <taxon>Ascomycota</taxon>
        <taxon>Pezizomycotina</taxon>
        <taxon>Dothideomycetes</taxon>
        <taxon>Dothideomycetes incertae sedis</taxon>
        <taxon>Botryosphaeriales</taxon>
        <taxon>Botryosphaeriaceae</taxon>
        <taxon>Neofusicoccum</taxon>
    </lineage>
</organism>
<evidence type="ECO:0000313" key="2">
    <source>
        <dbReference type="Proteomes" id="UP001521116"/>
    </source>
</evidence>
<evidence type="ECO:0000313" key="1">
    <source>
        <dbReference type="EMBL" id="KAL1622941.1"/>
    </source>
</evidence>
<dbReference type="PANTHER" id="PTHR40619:SF3">
    <property type="entry name" value="FUNGAL STAND N-TERMINAL GOODBYE DOMAIN-CONTAINING PROTEIN"/>
    <property type="match status" value="1"/>
</dbReference>
<gene>
    <name evidence="1" type="ORF">SLS56_008549</name>
</gene>
<dbReference type="Proteomes" id="UP001521116">
    <property type="component" value="Unassembled WGS sequence"/>
</dbReference>
<comment type="caution">
    <text evidence="1">The sequence shown here is derived from an EMBL/GenBank/DDBJ whole genome shotgun (WGS) entry which is preliminary data.</text>
</comment>
<name>A0ABR3SJW7_9PEZI</name>
<proteinExistence type="predicted"/>
<reference evidence="1 2" key="1">
    <citation type="submission" date="2024-02" db="EMBL/GenBank/DDBJ databases">
        <title>De novo assembly and annotation of 12 fungi associated with fruit tree decline syndrome in Ontario, Canada.</title>
        <authorList>
            <person name="Sulman M."/>
            <person name="Ellouze W."/>
            <person name="Ilyukhin E."/>
        </authorList>
    </citation>
    <scope>NUCLEOTIDE SEQUENCE [LARGE SCALE GENOMIC DNA]</scope>
    <source>
        <strain evidence="1 2">M1-105</strain>
    </source>
</reference>
<keyword evidence="2" id="KW-1185">Reference proteome</keyword>
<protein>
    <submittedName>
        <fullName evidence="1">Uncharacterized protein</fullName>
    </submittedName>
</protein>
<accession>A0ABR3SJW7</accession>
<dbReference type="EMBL" id="JAJVDC020000128">
    <property type="protein sequence ID" value="KAL1622941.1"/>
    <property type="molecule type" value="Genomic_DNA"/>
</dbReference>